<dbReference type="AlphaFoldDB" id="A0A495W260"/>
<evidence type="ECO:0000256" key="2">
    <source>
        <dbReference type="ARBA" id="ARBA00023015"/>
    </source>
</evidence>
<dbReference type="InterPro" id="IPR013324">
    <property type="entry name" value="RNA_pol_sigma_r3/r4-like"/>
</dbReference>
<dbReference type="InterPro" id="IPR013325">
    <property type="entry name" value="RNA_pol_sigma_r2"/>
</dbReference>
<reference evidence="7 8" key="1">
    <citation type="submission" date="2018-10" db="EMBL/GenBank/DDBJ databases">
        <title>Sequencing the genomes of 1000 actinobacteria strains.</title>
        <authorList>
            <person name="Klenk H.-P."/>
        </authorList>
    </citation>
    <scope>NUCLEOTIDE SEQUENCE [LARGE SCALE GENOMIC DNA]</scope>
    <source>
        <strain evidence="7 8">DSM 43800</strain>
    </source>
</reference>
<dbReference type="InterPro" id="IPR014284">
    <property type="entry name" value="RNA_pol_sigma-70_dom"/>
</dbReference>
<dbReference type="OrthoDB" id="3608473at2"/>
<evidence type="ECO:0000256" key="5">
    <source>
        <dbReference type="ARBA" id="ARBA00023163"/>
    </source>
</evidence>
<dbReference type="InterPro" id="IPR039425">
    <property type="entry name" value="RNA_pol_sigma-70-like"/>
</dbReference>
<proteinExistence type="inferred from homology"/>
<dbReference type="RefSeq" id="WP_121007433.1">
    <property type="nucleotide sequence ID" value="NZ_RBXO01000001.1"/>
</dbReference>
<name>A0A495W260_9PSEU</name>
<dbReference type="Proteomes" id="UP000282084">
    <property type="component" value="Unassembled WGS sequence"/>
</dbReference>
<dbReference type="EMBL" id="RBXO01000001">
    <property type="protein sequence ID" value="RKT55771.1"/>
    <property type="molecule type" value="Genomic_DNA"/>
</dbReference>
<keyword evidence="5" id="KW-0804">Transcription</keyword>
<dbReference type="PANTHER" id="PTHR43133:SF8">
    <property type="entry name" value="RNA POLYMERASE SIGMA FACTOR HI_1459-RELATED"/>
    <property type="match status" value="1"/>
</dbReference>
<feature type="compositionally biased region" description="Basic and acidic residues" evidence="6">
    <location>
        <begin position="179"/>
        <end position="195"/>
    </location>
</feature>
<gene>
    <name evidence="7" type="ORF">C8E97_4458</name>
</gene>
<dbReference type="Gene3D" id="1.10.1740.10">
    <property type="match status" value="1"/>
</dbReference>
<keyword evidence="3" id="KW-0731">Sigma factor</keyword>
<sequence>MIHIPPHDRDDDVAEEFTRFFRAHYDKLRNLIHLKAPYLDAEAIANEAFHQLWAHWRDLDGERWSYLYAVALNGIRDGARNRRRQASPIEPEDWHRAVIAPGWTPEASCLLREVLADVDRLPVHLREALRLNVAGFAAGEIAEMLGCRPHTVSNYLWEARQRLGETNGRTARRGGPGRGDPRRGGHGGQQDRGDA</sequence>
<dbReference type="InterPro" id="IPR036388">
    <property type="entry name" value="WH-like_DNA-bd_sf"/>
</dbReference>
<evidence type="ECO:0000256" key="1">
    <source>
        <dbReference type="ARBA" id="ARBA00010641"/>
    </source>
</evidence>
<evidence type="ECO:0000256" key="4">
    <source>
        <dbReference type="ARBA" id="ARBA00023125"/>
    </source>
</evidence>
<evidence type="ECO:0000256" key="6">
    <source>
        <dbReference type="SAM" id="MobiDB-lite"/>
    </source>
</evidence>
<dbReference type="PANTHER" id="PTHR43133">
    <property type="entry name" value="RNA POLYMERASE ECF-TYPE SIGMA FACTO"/>
    <property type="match status" value="1"/>
</dbReference>
<evidence type="ECO:0000313" key="7">
    <source>
        <dbReference type="EMBL" id="RKT55771.1"/>
    </source>
</evidence>
<keyword evidence="8" id="KW-1185">Reference proteome</keyword>
<dbReference type="SUPFAM" id="SSF88659">
    <property type="entry name" value="Sigma3 and sigma4 domains of RNA polymerase sigma factors"/>
    <property type="match status" value="1"/>
</dbReference>
<dbReference type="NCBIfam" id="TIGR02937">
    <property type="entry name" value="sigma70-ECF"/>
    <property type="match status" value="1"/>
</dbReference>
<evidence type="ECO:0000256" key="3">
    <source>
        <dbReference type="ARBA" id="ARBA00023082"/>
    </source>
</evidence>
<keyword evidence="4" id="KW-0238">DNA-binding</keyword>
<feature type="region of interest" description="Disordered" evidence="6">
    <location>
        <begin position="166"/>
        <end position="195"/>
    </location>
</feature>
<comment type="caution">
    <text evidence="7">The sequence shown here is derived from an EMBL/GenBank/DDBJ whole genome shotgun (WGS) entry which is preliminary data.</text>
</comment>
<dbReference type="GO" id="GO:0016987">
    <property type="term" value="F:sigma factor activity"/>
    <property type="evidence" value="ECO:0007669"/>
    <property type="project" value="UniProtKB-KW"/>
</dbReference>
<evidence type="ECO:0000313" key="8">
    <source>
        <dbReference type="Proteomes" id="UP000282084"/>
    </source>
</evidence>
<dbReference type="SUPFAM" id="SSF88946">
    <property type="entry name" value="Sigma2 domain of RNA polymerase sigma factors"/>
    <property type="match status" value="1"/>
</dbReference>
<dbReference type="GO" id="GO:0006352">
    <property type="term" value="P:DNA-templated transcription initiation"/>
    <property type="evidence" value="ECO:0007669"/>
    <property type="project" value="InterPro"/>
</dbReference>
<organism evidence="7 8">
    <name type="scientific">Saccharothrix australiensis</name>
    <dbReference type="NCBI Taxonomy" id="2072"/>
    <lineage>
        <taxon>Bacteria</taxon>
        <taxon>Bacillati</taxon>
        <taxon>Actinomycetota</taxon>
        <taxon>Actinomycetes</taxon>
        <taxon>Pseudonocardiales</taxon>
        <taxon>Pseudonocardiaceae</taxon>
        <taxon>Saccharothrix</taxon>
    </lineage>
</organism>
<accession>A0A495W260</accession>
<keyword evidence="2" id="KW-0805">Transcription regulation</keyword>
<dbReference type="Gene3D" id="1.10.10.10">
    <property type="entry name" value="Winged helix-like DNA-binding domain superfamily/Winged helix DNA-binding domain"/>
    <property type="match status" value="1"/>
</dbReference>
<dbReference type="GO" id="GO:0003677">
    <property type="term" value="F:DNA binding"/>
    <property type="evidence" value="ECO:0007669"/>
    <property type="project" value="UniProtKB-KW"/>
</dbReference>
<comment type="similarity">
    <text evidence="1">Belongs to the sigma-70 factor family. ECF subfamily.</text>
</comment>
<protein>
    <submittedName>
        <fullName evidence="7">RNA polymerase sigma factor (Sigma-70 family)</fullName>
    </submittedName>
</protein>